<dbReference type="Pfam" id="PF00561">
    <property type="entry name" value="Abhydrolase_1"/>
    <property type="match status" value="1"/>
</dbReference>
<keyword evidence="3" id="KW-1185">Reference proteome</keyword>
<dbReference type="STRING" id="1121391.SAMN02745206_03746"/>
<feature type="domain" description="AB hydrolase-1" evidence="1">
    <location>
        <begin position="27"/>
        <end position="278"/>
    </location>
</feature>
<dbReference type="PANTHER" id="PTHR43433">
    <property type="entry name" value="HYDROLASE, ALPHA/BETA FOLD FAMILY PROTEIN"/>
    <property type="match status" value="1"/>
</dbReference>
<proteinExistence type="predicted"/>
<dbReference type="EMBL" id="FQVB01000069">
    <property type="protein sequence ID" value="SHG36669.1"/>
    <property type="molecule type" value="Genomic_DNA"/>
</dbReference>
<dbReference type="GO" id="GO:0046503">
    <property type="term" value="P:glycerolipid catabolic process"/>
    <property type="evidence" value="ECO:0007669"/>
    <property type="project" value="TreeGrafter"/>
</dbReference>
<evidence type="ECO:0000313" key="3">
    <source>
        <dbReference type="Proteomes" id="UP000184076"/>
    </source>
</evidence>
<dbReference type="AlphaFoldDB" id="A0A1M5J8P2"/>
<dbReference type="OrthoDB" id="5385630at2"/>
<evidence type="ECO:0000259" key="1">
    <source>
        <dbReference type="Pfam" id="PF00561"/>
    </source>
</evidence>
<sequence length="302" mass="33268">MTVAKITTPNNIEICYEIIGEKNDSSPIVLISGAGLQMLAWPDGFCEMLVKRGHWIIRFDNRDTGESTNLEHLPSPSLLRFALMHKLGLRIRPPYFLEDMAEDLVHLLDNLCVQKAHLVGISLGGMIAQIAAFSYSNRVASLTCIAAPARNSRHTMPKIKTVLEIMKAPRPGRQGYIDWNINLVRAVGGSAAEGPDEYLREIAGRMYDRGINSDGMRRQVCAVYAASDRRPALAKITAPTLVIHGADDPLIHPEASKEVAETVPGSRYCVIEGMGHGILKPIWPKLVELIDEHVKQSSSVSK</sequence>
<dbReference type="PRINTS" id="PR00111">
    <property type="entry name" value="ABHYDROLASE"/>
</dbReference>
<organism evidence="2 3">
    <name type="scientific">Desulfacinum infernum DSM 9756</name>
    <dbReference type="NCBI Taxonomy" id="1121391"/>
    <lineage>
        <taxon>Bacteria</taxon>
        <taxon>Pseudomonadati</taxon>
        <taxon>Thermodesulfobacteriota</taxon>
        <taxon>Syntrophobacteria</taxon>
        <taxon>Syntrophobacterales</taxon>
        <taxon>Syntrophobacteraceae</taxon>
        <taxon>Desulfacinum</taxon>
    </lineage>
</organism>
<evidence type="ECO:0000313" key="2">
    <source>
        <dbReference type="EMBL" id="SHG36669.1"/>
    </source>
</evidence>
<dbReference type="Proteomes" id="UP000184076">
    <property type="component" value="Unassembled WGS sequence"/>
</dbReference>
<dbReference type="InterPro" id="IPR000073">
    <property type="entry name" value="AB_hydrolase_1"/>
</dbReference>
<dbReference type="SUPFAM" id="SSF53474">
    <property type="entry name" value="alpha/beta-Hydrolases"/>
    <property type="match status" value="1"/>
</dbReference>
<protein>
    <submittedName>
        <fullName evidence="2">Pimeloyl-ACP methyl ester carboxylesterase</fullName>
    </submittedName>
</protein>
<dbReference type="PANTHER" id="PTHR43433:SF5">
    <property type="entry name" value="AB HYDROLASE-1 DOMAIN-CONTAINING PROTEIN"/>
    <property type="match status" value="1"/>
</dbReference>
<dbReference type="InterPro" id="IPR029058">
    <property type="entry name" value="AB_hydrolase_fold"/>
</dbReference>
<dbReference type="GO" id="GO:0004806">
    <property type="term" value="F:triacylglycerol lipase activity"/>
    <property type="evidence" value="ECO:0007669"/>
    <property type="project" value="TreeGrafter"/>
</dbReference>
<name>A0A1M5J8P2_9BACT</name>
<dbReference type="RefSeq" id="WP_073042265.1">
    <property type="nucleotide sequence ID" value="NZ_FQVB01000069.1"/>
</dbReference>
<dbReference type="Gene3D" id="3.40.50.1820">
    <property type="entry name" value="alpha/beta hydrolase"/>
    <property type="match status" value="1"/>
</dbReference>
<dbReference type="InterPro" id="IPR050471">
    <property type="entry name" value="AB_hydrolase"/>
</dbReference>
<reference evidence="3" key="1">
    <citation type="submission" date="2016-11" db="EMBL/GenBank/DDBJ databases">
        <authorList>
            <person name="Varghese N."/>
            <person name="Submissions S."/>
        </authorList>
    </citation>
    <scope>NUCLEOTIDE SEQUENCE [LARGE SCALE GENOMIC DNA]</scope>
    <source>
        <strain evidence="3">DSM 9756</strain>
    </source>
</reference>
<gene>
    <name evidence="2" type="ORF">SAMN02745206_03746</name>
</gene>
<accession>A0A1M5J8P2</accession>